<comment type="caution">
    <text evidence="5">Lacks conserved residue(s) required for the propagation of feature annotation.</text>
</comment>
<evidence type="ECO:0000313" key="9">
    <source>
        <dbReference type="Proteomes" id="UP000762676"/>
    </source>
</evidence>
<feature type="domain" description="Sushi" evidence="7">
    <location>
        <begin position="582"/>
        <end position="642"/>
    </location>
</feature>
<dbReference type="SMART" id="SM00032">
    <property type="entry name" value="CCP"/>
    <property type="match status" value="9"/>
</dbReference>
<feature type="chain" id="PRO_5043517481" evidence="6">
    <location>
        <begin position="26"/>
        <end position="752"/>
    </location>
</feature>
<evidence type="ECO:0000256" key="3">
    <source>
        <dbReference type="ARBA" id="ARBA00023157"/>
    </source>
</evidence>
<dbReference type="CDD" id="cd00033">
    <property type="entry name" value="CCP"/>
    <property type="match status" value="4"/>
</dbReference>
<feature type="domain" description="Sushi" evidence="7">
    <location>
        <begin position="376"/>
        <end position="434"/>
    </location>
</feature>
<evidence type="ECO:0000259" key="7">
    <source>
        <dbReference type="PROSITE" id="PS50923"/>
    </source>
</evidence>
<feature type="signal peptide" evidence="6">
    <location>
        <begin position="1"/>
        <end position="25"/>
    </location>
</feature>
<dbReference type="Gene3D" id="2.10.70.10">
    <property type="entry name" value="Complement Module, domain 1"/>
    <property type="match status" value="8"/>
</dbReference>
<feature type="disulfide bond" evidence="5">
    <location>
        <begin position="405"/>
        <end position="432"/>
    </location>
</feature>
<keyword evidence="3 5" id="KW-1015">Disulfide bond</keyword>
<dbReference type="InterPro" id="IPR035976">
    <property type="entry name" value="Sushi/SCR/CCP_sf"/>
</dbReference>
<comment type="caution">
    <text evidence="8">The sequence shown here is derived from an EMBL/GenBank/DDBJ whole genome shotgun (WGS) entry which is preliminary data.</text>
</comment>
<protein>
    <submittedName>
        <fullName evidence="8">Sushi, von Willebrand factor type A, EGF and pentraxin domain-containing protein 1</fullName>
    </submittedName>
</protein>
<evidence type="ECO:0000313" key="8">
    <source>
        <dbReference type="EMBL" id="GFR84906.1"/>
    </source>
</evidence>
<gene>
    <name evidence="8" type="ORF">ElyMa_006013800</name>
</gene>
<dbReference type="AlphaFoldDB" id="A0AAV4GJQ6"/>
<keyword evidence="6" id="KW-0732">Signal</keyword>
<feature type="disulfide bond" evidence="5">
    <location>
        <begin position="346"/>
        <end position="373"/>
    </location>
</feature>
<dbReference type="Proteomes" id="UP000762676">
    <property type="component" value="Unassembled WGS sequence"/>
</dbReference>
<reference evidence="8 9" key="1">
    <citation type="journal article" date="2021" name="Elife">
        <title>Chloroplast acquisition without the gene transfer in kleptoplastic sea slugs, Plakobranchus ocellatus.</title>
        <authorList>
            <person name="Maeda T."/>
            <person name="Takahashi S."/>
            <person name="Yoshida T."/>
            <person name="Shimamura S."/>
            <person name="Takaki Y."/>
            <person name="Nagai Y."/>
            <person name="Toyoda A."/>
            <person name="Suzuki Y."/>
            <person name="Arimoto A."/>
            <person name="Ishii H."/>
            <person name="Satoh N."/>
            <person name="Nishiyama T."/>
            <person name="Hasebe M."/>
            <person name="Maruyama T."/>
            <person name="Minagawa J."/>
            <person name="Obokata J."/>
            <person name="Shigenobu S."/>
        </authorList>
    </citation>
    <scope>NUCLEOTIDE SEQUENCE [LARGE SCALE GENOMIC DNA]</scope>
</reference>
<dbReference type="EMBL" id="BMAT01012060">
    <property type="protein sequence ID" value="GFR84906.1"/>
    <property type="molecule type" value="Genomic_DNA"/>
</dbReference>
<dbReference type="Gene3D" id="2.20.28.230">
    <property type="match status" value="1"/>
</dbReference>
<proteinExistence type="predicted"/>
<dbReference type="PROSITE" id="PS50923">
    <property type="entry name" value="SUSHI"/>
    <property type="match status" value="8"/>
</dbReference>
<dbReference type="PANTHER" id="PTHR19325:SF560">
    <property type="entry name" value="SUSHI, VON WILLEBRAND FACTOR TYPE A, EGF AND PENTRAXIN DOMAIN-CONTAINING PROTEIN 1"/>
    <property type="match status" value="1"/>
</dbReference>
<evidence type="ECO:0000256" key="4">
    <source>
        <dbReference type="ARBA" id="ARBA00023180"/>
    </source>
</evidence>
<dbReference type="PANTHER" id="PTHR19325">
    <property type="entry name" value="COMPLEMENT COMPONENT-RELATED SUSHI DOMAIN-CONTAINING"/>
    <property type="match status" value="1"/>
</dbReference>
<name>A0AAV4GJQ6_9GAST</name>
<keyword evidence="4" id="KW-0325">Glycoprotein</keyword>
<evidence type="ECO:0000256" key="1">
    <source>
        <dbReference type="ARBA" id="ARBA00022659"/>
    </source>
</evidence>
<keyword evidence="1 5" id="KW-0768">Sushi</keyword>
<feature type="domain" description="Sushi" evidence="7">
    <location>
        <begin position="504"/>
        <end position="581"/>
    </location>
</feature>
<evidence type="ECO:0000256" key="5">
    <source>
        <dbReference type="PROSITE-ProRule" id="PRU00302"/>
    </source>
</evidence>
<sequence>MRFDHQGCAHCVAVVVLLTTTGLNGQPADTEGWTGVSVDNDRRVIGAETFVDLTASNARQCLRMCWLFRACAALTFTLVQKRCQLFVLSGSDVGAYRLSVQAGSQSVDMRRAKIDTRLVTNEFCKGDPPYVQNTHTERDNVGSVIYTCAHGYFRTGTSHISKCDRATRAWSQVDTVCSLVNCGPPPSVTGALATGSGTTADSVVTYTCLTGAIPSSPLMTSTCIGSSADWSPVPGLCSVVSCGQPPPLDTMDVELKTRSLQGAFPGLDGDELAVAFGGEALYTCKQGYTTPEDATYVSQCQADGSWSARDHFRCSPVDCGPPPSVTNARPPEFTATTFAATATISCLPGYGPVENITLVCNESASWEGPEMTCEQVDCGPPPSVTNARPPEFTATTFAATATISCLPEYGPVENITLVCNESASWEGPEMTCEQVDCGPPPRVDFATLNVNSSSTSDAISTLAGSVVNYTCLAVAIPVSAEHMTSTCDASTGQWSPVPPPCTLVICEIPPAVDNAVVMLKARPLVGEIVASMETQEILRAYGGEAVYSCDDGYTPPEGATYISQCQADGNWSFTSGFACSPVDCDQPPQLANGSDVNQTNTTFGAQVTVFCRPGFSPVAGIPFRCNASGEWETTAQDVGCRLIECGEPTPVDNATLKYNSTNVASTAHYSCIEPAVSTGEENATAVCQEDGQWSNVSISCLAVPCGAAPEVAHSSVRYTFRHGQFEAHYVCDDGYQMVHGMKQEVSNSFSVT</sequence>
<dbReference type="Pfam" id="PF00084">
    <property type="entry name" value="Sushi"/>
    <property type="match status" value="6"/>
</dbReference>
<feature type="domain" description="Sushi" evidence="7">
    <location>
        <begin position="643"/>
        <end position="702"/>
    </location>
</feature>
<keyword evidence="2" id="KW-0677">Repeat</keyword>
<evidence type="ECO:0000256" key="2">
    <source>
        <dbReference type="ARBA" id="ARBA00022737"/>
    </source>
</evidence>
<keyword evidence="9" id="KW-1185">Reference proteome</keyword>
<feature type="domain" description="Sushi" evidence="7">
    <location>
        <begin position="317"/>
        <end position="375"/>
    </location>
</feature>
<evidence type="ECO:0000256" key="6">
    <source>
        <dbReference type="SAM" id="SignalP"/>
    </source>
</evidence>
<feature type="domain" description="Sushi" evidence="7">
    <location>
        <begin position="240"/>
        <end position="316"/>
    </location>
</feature>
<accession>A0AAV4GJQ6</accession>
<dbReference type="InterPro" id="IPR050350">
    <property type="entry name" value="Compl-Cell_Adhes-Reg"/>
</dbReference>
<organism evidence="8 9">
    <name type="scientific">Elysia marginata</name>
    <dbReference type="NCBI Taxonomy" id="1093978"/>
    <lineage>
        <taxon>Eukaryota</taxon>
        <taxon>Metazoa</taxon>
        <taxon>Spiralia</taxon>
        <taxon>Lophotrochozoa</taxon>
        <taxon>Mollusca</taxon>
        <taxon>Gastropoda</taxon>
        <taxon>Heterobranchia</taxon>
        <taxon>Euthyneura</taxon>
        <taxon>Panpulmonata</taxon>
        <taxon>Sacoglossa</taxon>
        <taxon>Placobranchoidea</taxon>
        <taxon>Plakobranchidae</taxon>
        <taxon>Elysia</taxon>
    </lineage>
</organism>
<dbReference type="InterPro" id="IPR000436">
    <property type="entry name" value="Sushi_SCR_CCP_dom"/>
</dbReference>
<dbReference type="SUPFAM" id="SSF57535">
    <property type="entry name" value="Complement control module/SCR domain"/>
    <property type="match status" value="9"/>
</dbReference>
<feature type="domain" description="Sushi" evidence="7">
    <location>
        <begin position="435"/>
        <end position="503"/>
    </location>
</feature>
<feature type="domain" description="Sushi" evidence="7">
    <location>
        <begin position="180"/>
        <end position="239"/>
    </location>
</feature>